<protein>
    <submittedName>
        <fullName evidence="6">L-alanine-DL-glutamate epimerase-like enolase superfamily enzyme</fullName>
    </submittedName>
</protein>
<dbReference type="Gene3D" id="3.20.20.120">
    <property type="entry name" value="Enolase-like C-terminal domain"/>
    <property type="match status" value="1"/>
</dbReference>
<dbReference type="InterPro" id="IPR029017">
    <property type="entry name" value="Enolase-like_N"/>
</dbReference>
<dbReference type="GO" id="GO:0009063">
    <property type="term" value="P:amino acid catabolic process"/>
    <property type="evidence" value="ECO:0007669"/>
    <property type="project" value="InterPro"/>
</dbReference>
<dbReference type="GO" id="GO:0000287">
    <property type="term" value="F:magnesium ion binding"/>
    <property type="evidence" value="ECO:0007669"/>
    <property type="project" value="TreeGrafter"/>
</dbReference>
<dbReference type="Pfam" id="PF02746">
    <property type="entry name" value="MR_MLE_N"/>
    <property type="match status" value="1"/>
</dbReference>
<evidence type="ECO:0000313" key="7">
    <source>
        <dbReference type="Proteomes" id="UP000243528"/>
    </source>
</evidence>
<dbReference type="SUPFAM" id="SSF54826">
    <property type="entry name" value="Enolase N-terminal domain-like"/>
    <property type="match status" value="1"/>
</dbReference>
<evidence type="ECO:0000256" key="1">
    <source>
        <dbReference type="ARBA" id="ARBA00001946"/>
    </source>
</evidence>
<dbReference type="Pfam" id="PF13378">
    <property type="entry name" value="MR_MLE_C"/>
    <property type="match status" value="1"/>
</dbReference>
<dbReference type="SFLD" id="SFLDS00001">
    <property type="entry name" value="Enolase"/>
    <property type="match status" value="1"/>
</dbReference>
<dbReference type="EMBL" id="PYGE01000033">
    <property type="protein sequence ID" value="PSK91869.1"/>
    <property type="molecule type" value="Genomic_DNA"/>
</dbReference>
<feature type="domain" description="Mandelate racemase/muconate lactonizing enzyme C-terminal" evidence="5">
    <location>
        <begin position="146"/>
        <end position="247"/>
    </location>
</feature>
<dbReference type="PANTHER" id="PTHR13794">
    <property type="entry name" value="ENOLASE SUPERFAMILY, MANDELATE RACEMASE"/>
    <property type="match status" value="1"/>
</dbReference>
<dbReference type="GO" id="GO:0016052">
    <property type="term" value="P:carbohydrate catabolic process"/>
    <property type="evidence" value="ECO:0007669"/>
    <property type="project" value="TreeGrafter"/>
</dbReference>
<sequence length="370" mass="39914">MTTTADVTVDSVRAAAYVVPTDAPEADGTLAWNSTTLVVCDVVTGPVTGLGYTYADASCVPLIESTLAPLVTGRDALDVTGTWSTMQRGIRNLGRPGLVSCALSAVETALYDAKARLLDVALASLFGRAHETVPIYGSGGFTSYDDDTTRRGLDHWVHEERIPRVKIKVGESWGTRVRRDLHRVALARHHVGDEVELYVDANGAYGVGQAARVGRELAEHGVTWYEEPVSSDHLAGLRQVRQQVTADVTAGEYGYHLPYFAGMLGAEAVDCLQIDVTRCGGYGEWLRAAACAAGRSTEISGHCAPNLSAHVATATPNVRHLEYFHDHERIERMLFDGALSPTDGALRPDPTRPGHGLSLKHADAERYRVP</sequence>
<dbReference type="InterPro" id="IPR013342">
    <property type="entry name" value="Mandelate_racemase_C"/>
</dbReference>
<dbReference type="OrthoDB" id="9802699at2"/>
<accession>A0A2P8D3W6</accession>
<gene>
    <name evidence="6" type="ORF">CLV30_1332</name>
</gene>
<dbReference type="SFLD" id="SFLDG00179">
    <property type="entry name" value="mandelate_racemase"/>
    <property type="match status" value="1"/>
</dbReference>
<dbReference type="AlphaFoldDB" id="A0A2P8D3W6"/>
<dbReference type="SUPFAM" id="SSF51604">
    <property type="entry name" value="Enolase C-terminal domain-like"/>
    <property type="match status" value="1"/>
</dbReference>
<dbReference type="GO" id="GO:0016836">
    <property type="term" value="F:hydro-lyase activity"/>
    <property type="evidence" value="ECO:0007669"/>
    <property type="project" value="TreeGrafter"/>
</dbReference>
<keyword evidence="7" id="KW-1185">Reference proteome</keyword>
<organism evidence="6 7">
    <name type="scientific">Haloactinopolyspora alba</name>
    <dbReference type="NCBI Taxonomy" id="648780"/>
    <lineage>
        <taxon>Bacteria</taxon>
        <taxon>Bacillati</taxon>
        <taxon>Actinomycetota</taxon>
        <taxon>Actinomycetes</taxon>
        <taxon>Jiangellales</taxon>
        <taxon>Jiangellaceae</taxon>
        <taxon>Haloactinopolyspora</taxon>
    </lineage>
</organism>
<dbReference type="Proteomes" id="UP000243528">
    <property type="component" value="Unassembled WGS sequence"/>
</dbReference>
<keyword evidence="3" id="KW-0460">Magnesium</keyword>
<dbReference type="InterPro" id="IPR036849">
    <property type="entry name" value="Enolase-like_C_sf"/>
</dbReference>
<dbReference type="InterPro" id="IPR046945">
    <property type="entry name" value="RHMD-like"/>
</dbReference>
<proteinExistence type="predicted"/>
<evidence type="ECO:0000259" key="5">
    <source>
        <dbReference type="SMART" id="SM00922"/>
    </source>
</evidence>
<dbReference type="InterPro" id="IPR018110">
    <property type="entry name" value="Mandel_Rmase/mucon_lact_enz_CS"/>
</dbReference>
<evidence type="ECO:0000256" key="2">
    <source>
        <dbReference type="ARBA" id="ARBA00022723"/>
    </source>
</evidence>
<dbReference type="PANTHER" id="PTHR13794:SF58">
    <property type="entry name" value="MITOCHONDRIAL ENOLASE SUPERFAMILY MEMBER 1"/>
    <property type="match status" value="1"/>
</dbReference>
<dbReference type="CDD" id="cd03328">
    <property type="entry name" value="MR_like_3"/>
    <property type="match status" value="1"/>
</dbReference>
<evidence type="ECO:0000256" key="3">
    <source>
        <dbReference type="ARBA" id="ARBA00022842"/>
    </source>
</evidence>
<evidence type="ECO:0000313" key="6">
    <source>
        <dbReference type="EMBL" id="PSK91869.1"/>
    </source>
</evidence>
<dbReference type="RefSeq" id="WP_106540007.1">
    <property type="nucleotide sequence ID" value="NZ_PYGE01000033.1"/>
</dbReference>
<dbReference type="Gene3D" id="3.30.390.10">
    <property type="entry name" value="Enolase-like, N-terminal domain"/>
    <property type="match status" value="1"/>
</dbReference>
<keyword evidence="2" id="KW-0479">Metal-binding</keyword>
<comment type="caution">
    <text evidence="6">The sequence shown here is derived from an EMBL/GenBank/DDBJ whole genome shotgun (WGS) entry which is preliminary data.</text>
</comment>
<dbReference type="PROSITE" id="PS00908">
    <property type="entry name" value="MR_MLE_1"/>
    <property type="match status" value="1"/>
</dbReference>
<name>A0A2P8D3W6_9ACTN</name>
<dbReference type="InterPro" id="IPR029065">
    <property type="entry name" value="Enolase_C-like"/>
</dbReference>
<reference evidence="6 7" key="1">
    <citation type="submission" date="2018-03" db="EMBL/GenBank/DDBJ databases">
        <title>Genomic Encyclopedia of Archaeal and Bacterial Type Strains, Phase II (KMG-II): from individual species to whole genera.</title>
        <authorList>
            <person name="Goeker M."/>
        </authorList>
    </citation>
    <scope>NUCLEOTIDE SEQUENCE [LARGE SCALE GENOMIC DNA]</scope>
    <source>
        <strain evidence="6 7">DSM 45211</strain>
    </source>
</reference>
<comment type="cofactor">
    <cofactor evidence="1">
        <name>Mg(2+)</name>
        <dbReference type="ChEBI" id="CHEBI:18420"/>
    </cofactor>
</comment>
<evidence type="ECO:0000256" key="4">
    <source>
        <dbReference type="SAM" id="MobiDB-lite"/>
    </source>
</evidence>
<dbReference type="InterPro" id="IPR013341">
    <property type="entry name" value="Mandelate_racemase_N_dom"/>
</dbReference>
<feature type="compositionally biased region" description="Basic and acidic residues" evidence="4">
    <location>
        <begin position="360"/>
        <end position="370"/>
    </location>
</feature>
<feature type="region of interest" description="Disordered" evidence="4">
    <location>
        <begin position="341"/>
        <end position="370"/>
    </location>
</feature>
<dbReference type="SMART" id="SM00922">
    <property type="entry name" value="MR_MLE"/>
    <property type="match status" value="1"/>
</dbReference>